<evidence type="ECO:0000313" key="2">
    <source>
        <dbReference type="Proteomes" id="UP000735302"/>
    </source>
</evidence>
<sequence>MIIFEDRDQKTKTNEGFAHISVIKQREGGSASFLACTPRDNLVCPVPVAPRDFTRRGEADVSLMSEVYVYVLLQGWGRINK</sequence>
<evidence type="ECO:0000313" key="1">
    <source>
        <dbReference type="EMBL" id="GFN84432.1"/>
    </source>
</evidence>
<proteinExistence type="predicted"/>
<organism evidence="1 2">
    <name type="scientific">Plakobranchus ocellatus</name>
    <dbReference type="NCBI Taxonomy" id="259542"/>
    <lineage>
        <taxon>Eukaryota</taxon>
        <taxon>Metazoa</taxon>
        <taxon>Spiralia</taxon>
        <taxon>Lophotrochozoa</taxon>
        <taxon>Mollusca</taxon>
        <taxon>Gastropoda</taxon>
        <taxon>Heterobranchia</taxon>
        <taxon>Euthyneura</taxon>
        <taxon>Panpulmonata</taxon>
        <taxon>Sacoglossa</taxon>
        <taxon>Placobranchoidea</taxon>
        <taxon>Plakobranchidae</taxon>
        <taxon>Plakobranchus</taxon>
    </lineage>
</organism>
<comment type="caution">
    <text evidence="1">The sequence shown here is derived from an EMBL/GenBank/DDBJ whole genome shotgun (WGS) entry which is preliminary data.</text>
</comment>
<dbReference type="Proteomes" id="UP000735302">
    <property type="component" value="Unassembled WGS sequence"/>
</dbReference>
<accession>A0AAV3YQ24</accession>
<reference evidence="1 2" key="1">
    <citation type="journal article" date="2021" name="Elife">
        <title>Chloroplast acquisition without the gene transfer in kleptoplastic sea slugs, Plakobranchus ocellatus.</title>
        <authorList>
            <person name="Maeda T."/>
            <person name="Takahashi S."/>
            <person name="Yoshida T."/>
            <person name="Shimamura S."/>
            <person name="Takaki Y."/>
            <person name="Nagai Y."/>
            <person name="Toyoda A."/>
            <person name="Suzuki Y."/>
            <person name="Arimoto A."/>
            <person name="Ishii H."/>
            <person name="Satoh N."/>
            <person name="Nishiyama T."/>
            <person name="Hasebe M."/>
            <person name="Maruyama T."/>
            <person name="Minagawa J."/>
            <person name="Obokata J."/>
            <person name="Shigenobu S."/>
        </authorList>
    </citation>
    <scope>NUCLEOTIDE SEQUENCE [LARGE SCALE GENOMIC DNA]</scope>
</reference>
<name>A0AAV3YQ24_9GAST</name>
<protein>
    <submittedName>
        <fullName evidence="1">Uncharacterized protein</fullName>
    </submittedName>
</protein>
<keyword evidence="2" id="KW-1185">Reference proteome</keyword>
<dbReference type="AlphaFoldDB" id="A0AAV3YQ24"/>
<dbReference type="EMBL" id="BLXT01001319">
    <property type="protein sequence ID" value="GFN84432.1"/>
    <property type="molecule type" value="Genomic_DNA"/>
</dbReference>
<gene>
    <name evidence="1" type="ORF">PoB_001093800</name>
</gene>